<proteinExistence type="predicted"/>
<dbReference type="InterPro" id="IPR027385">
    <property type="entry name" value="Beta-barrel_OMP"/>
</dbReference>
<dbReference type="InterPro" id="IPR011250">
    <property type="entry name" value="OMP/PagP_B-barrel"/>
</dbReference>
<dbReference type="Pfam" id="PF13505">
    <property type="entry name" value="OMP_b-brl"/>
    <property type="match status" value="1"/>
</dbReference>
<feature type="signal peptide" evidence="2">
    <location>
        <begin position="1"/>
        <end position="23"/>
    </location>
</feature>
<protein>
    <submittedName>
        <fullName evidence="4">Porin family protein</fullName>
    </submittedName>
</protein>
<evidence type="ECO:0000256" key="1">
    <source>
        <dbReference type="ARBA" id="ARBA00022729"/>
    </source>
</evidence>
<organism evidence="4 5">
    <name type="scientific">Gilvimarinus japonicus</name>
    <dbReference type="NCBI Taxonomy" id="1796469"/>
    <lineage>
        <taxon>Bacteria</taxon>
        <taxon>Pseudomonadati</taxon>
        <taxon>Pseudomonadota</taxon>
        <taxon>Gammaproteobacteria</taxon>
        <taxon>Cellvibrionales</taxon>
        <taxon>Cellvibrionaceae</taxon>
        <taxon>Gilvimarinus</taxon>
    </lineage>
</organism>
<feature type="chain" id="PRO_5047184699" evidence="2">
    <location>
        <begin position="24"/>
        <end position="185"/>
    </location>
</feature>
<gene>
    <name evidence="4" type="ORF">ACFOEB_09985</name>
</gene>
<evidence type="ECO:0000259" key="3">
    <source>
        <dbReference type="Pfam" id="PF13505"/>
    </source>
</evidence>
<evidence type="ECO:0000313" key="5">
    <source>
        <dbReference type="Proteomes" id="UP001595548"/>
    </source>
</evidence>
<keyword evidence="1 2" id="KW-0732">Signal</keyword>
<dbReference type="Gene3D" id="2.40.160.20">
    <property type="match status" value="1"/>
</dbReference>
<dbReference type="Proteomes" id="UP001595548">
    <property type="component" value="Unassembled WGS sequence"/>
</dbReference>
<evidence type="ECO:0000256" key="2">
    <source>
        <dbReference type="SAM" id="SignalP"/>
    </source>
</evidence>
<sequence length="185" mass="19878">MLNIKWLLASGFALSLATQSALADFYVRGTGGLSTPDEDELDNALGMSAQAGYQINKYFAVQGGATYLGSFDFEEELDFDGFDEDATISIYGAEATFVASIPISEKFSLYGKAGIFAWEFEAEITASSGNTEFSETETIDGTDAAYGIGGEYMLSPRLSIIGEANFYDIDVADVNYFGGGVKFTF</sequence>
<dbReference type="SUPFAM" id="SSF56925">
    <property type="entry name" value="OMPA-like"/>
    <property type="match status" value="1"/>
</dbReference>
<dbReference type="EMBL" id="JBHRTL010000006">
    <property type="protein sequence ID" value="MFC3155527.1"/>
    <property type="molecule type" value="Genomic_DNA"/>
</dbReference>
<evidence type="ECO:0000313" key="4">
    <source>
        <dbReference type="EMBL" id="MFC3155527.1"/>
    </source>
</evidence>
<accession>A0ABV7HV32</accession>
<keyword evidence="5" id="KW-1185">Reference proteome</keyword>
<name>A0ABV7HV32_9GAMM</name>
<reference evidence="5" key="1">
    <citation type="journal article" date="2019" name="Int. J. Syst. Evol. Microbiol.">
        <title>The Global Catalogue of Microorganisms (GCM) 10K type strain sequencing project: providing services to taxonomists for standard genome sequencing and annotation.</title>
        <authorList>
            <consortium name="The Broad Institute Genomics Platform"/>
            <consortium name="The Broad Institute Genome Sequencing Center for Infectious Disease"/>
            <person name="Wu L."/>
            <person name="Ma J."/>
        </authorList>
    </citation>
    <scope>NUCLEOTIDE SEQUENCE [LARGE SCALE GENOMIC DNA]</scope>
    <source>
        <strain evidence="5">KCTC 52141</strain>
    </source>
</reference>
<feature type="domain" description="Outer membrane protein beta-barrel" evidence="3">
    <location>
        <begin position="7"/>
        <end position="185"/>
    </location>
</feature>
<dbReference type="RefSeq" id="WP_382416282.1">
    <property type="nucleotide sequence ID" value="NZ_AP031500.1"/>
</dbReference>
<comment type="caution">
    <text evidence="4">The sequence shown here is derived from an EMBL/GenBank/DDBJ whole genome shotgun (WGS) entry which is preliminary data.</text>
</comment>